<evidence type="ECO:0000256" key="2">
    <source>
        <dbReference type="ARBA" id="ARBA00022475"/>
    </source>
</evidence>
<dbReference type="InterPro" id="IPR000276">
    <property type="entry name" value="GPCR_Rhodpsn"/>
</dbReference>
<dbReference type="Pfam" id="PF00001">
    <property type="entry name" value="7tm_1"/>
    <property type="match status" value="1"/>
</dbReference>
<keyword evidence="8 9" id="KW-0807">Transducer</keyword>
<feature type="transmembrane region" description="Helical" evidence="10">
    <location>
        <begin position="189"/>
        <end position="214"/>
    </location>
</feature>
<dbReference type="InterPro" id="IPR017452">
    <property type="entry name" value="GPCR_Rhodpsn_7TM"/>
</dbReference>
<dbReference type="Gene3D" id="1.20.1070.10">
    <property type="entry name" value="Rhodopsin 7-helix transmembrane proteins"/>
    <property type="match status" value="1"/>
</dbReference>
<evidence type="ECO:0000256" key="9">
    <source>
        <dbReference type="RuleBase" id="RU000688"/>
    </source>
</evidence>
<evidence type="ECO:0000313" key="12">
    <source>
        <dbReference type="EMBL" id="KAK7482997.1"/>
    </source>
</evidence>
<evidence type="ECO:0000256" key="5">
    <source>
        <dbReference type="ARBA" id="ARBA00023040"/>
    </source>
</evidence>
<dbReference type="PANTHER" id="PTHR24247">
    <property type="entry name" value="5-HYDROXYTRYPTAMINE RECEPTOR"/>
    <property type="match status" value="1"/>
</dbReference>
<evidence type="ECO:0000259" key="11">
    <source>
        <dbReference type="PROSITE" id="PS50262"/>
    </source>
</evidence>
<dbReference type="EMBL" id="JACVVK020000235">
    <property type="protein sequence ID" value="KAK7482997.1"/>
    <property type="molecule type" value="Genomic_DNA"/>
</dbReference>
<comment type="subcellular location">
    <subcellularLocation>
        <location evidence="1">Cell membrane</location>
        <topology evidence="1">Multi-pass membrane protein</topology>
    </subcellularLocation>
</comment>
<keyword evidence="7 9" id="KW-0675">Receptor</keyword>
<comment type="caution">
    <text evidence="12">The sequence shown here is derived from an EMBL/GenBank/DDBJ whole genome shotgun (WGS) entry which is preliminary data.</text>
</comment>
<comment type="similarity">
    <text evidence="9">Belongs to the G-protein coupled receptor 1 family.</text>
</comment>
<reference evidence="12 13" key="1">
    <citation type="journal article" date="2023" name="Sci. Data">
        <title>Genome assembly of the Korean intertidal mud-creeper Batillaria attramentaria.</title>
        <authorList>
            <person name="Patra A.K."/>
            <person name="Ho P.T."/>
            <person name="Jun S."/>
            <person name="Lee S.J."/>
            <person name="Kim Y."/>
            <person name="Won Y.J."/>
        </authorList>
    </citation>
    <scope>NUCLEOTIDE SEQUENCE [LARGE SCALE GENOMIC DNA]</scope>
    <source>
        <strain evidence="12">Wonlab-2016</strain>
    </source>
</reference>
<dbReference type="PRINTS" id="PR00237">
    <property type="entry name" value="GPCRRHODOPSN"/>
</dbReference>
<keyword evidence="3 9" id="KW-0812">Transmembrane</keyword>
<dbReference type="PANTHER" id="PTHR24247:SF278">
    <property type="entry name" value="HISTAMINE H2 RECEPTOR"/>
    <property type="match status" value="1"/>
</dbReference>
<dbReference type="GO" id="GO:0005886">
    <property type="term" value="C:plasma membrane"/>
    <property type="evidence" value="ECO:0007669"/>
    <property type="project" value="UniProtKB-SubCell"/>
</dbReference>
<keyword evidence="2" id="KW-1003">Cell membrane</keyword>
<keyword evidence="6 10" id="KW-0472">Membrane</keyword>
<feature type="transmembrane region" description="Helical" evidence="10">
    <location>
        <begin position="149"/>
        <end position="169"/>
    </location>
</feature>
<feature type="domain" description="G-protein coupled receptors family 1 profile" evidence="11">
    <location>
        <begin position="48"/>
        <end position="299"/>
    </location>
</feature>
<feature type="transmembrane region" description="Helical" evidence="10">
    <location>
        <begin position="283"/>
        <end position="302"/>
    </location>
</feature>
<evidence type="ECO:0000256" key="7">
    <source>
        <dbReference type="ARBA" id="ARBA00023170"/>
    </source>
</evidence>
<gene>
    <name evidence="12" type="ORF">BaRGS_00025774</name>
</gene>
<feature type="transmembrane region" description="Helical" evidence="10">
    <location>
        <begin position="247"/>
        <end position="271"/>
    </location>
</feature>
<dbReference type="AlphaFoldDB" id="A0ABD0K792"/>
<dbReference type="GO" id="GO:0004930">
    <property type="term" value="F:G protein-coupled receptor activity"/>
    <property type="evidence" value="ECO:0007669"/>
    <property type="project" value="UniProtKB-KW"/>
</dbReference>
<name>A0ABD0K792_9CAEN</name>
<keyword evidence="5 9" id="KW-0297">G-protein coupled receptor</keyword>
<evidence type="ECO:0000256" key="6">
    <source>
        <dbReference type="ARBA" id="ARBA00023136"/>
    </source>
</evidence>
<dbReference type="PROSITE" id="PS50262">
    <property type="entry name" value="G_PROTEIN_RECEP_F1_2"/>
    <property type="match status" value="1"/>
</dbReference>
<evidence type="ECO:0000256" key="10">
    <source>
        <dbReference type="SAM" id="Phobius"/>
    </source>
</evidence>
<keyword evidence="4 10" id="KW-1133">Transmembrane helix</keyword>
<dbReference type="Proteomes" id="UP001519460">
    <property type="component" value="Unassembled WGS sequence"/>
</dbReference>
<feature type="transmembrane region" description="Helical" evidence="10">
    <location>
        <begin position="35"/>
        <end position="61"/>
    </location>
</feature>
<evidence type="ECO:0000256" key="3">
    <source>
        <dbReference type="ARBA" id="ARBA00022692"/>
    </source>
</evidence>
<accession>A0ABD0K792</accession>
<dbReference type="PROSITE" id="PS00237">
    <property type="entry name" value="G_PROTEIN_RECEP_F1_1"/>
    <property type="match status" value="1"/>
</dbReference>
<keyword evidence="13" id="KW-1185">Reference proteome</keyword>
<feature type="transmembrane region" description="Helical" evidence="10">
    <location>
        <begin position="68"/>
        <end position="91"/>
    </location>
</feature>
<sequence length="350" mass="39047">MDSFHNRSLNETGIELSSSGSVTDVTLTWSVAAKIGYLVGLSLVVVTGNSLVIVAVVRVAALHKVTNFFLVSLASADLLMGVFTIPLFIVWMLRQDMFAASVSCNVVLLSCLFVSVSSQANVIVVTAERYCAVCHPFQHRRLFFSRPDVVRKTICAVWILSGVFSGLSIMAVNKERATCSYYDYFDKNFLLVSVILGVFVPFAVICGLNVRILYKVHNSGLFQRDMYQACKQRRNSIVTLSSKATKMVLIVCFLFLLGWTPFFIVVVVHSFCPTCHLRQALDLILLFAFTNSAWNPMIYGLCNKMFRRAYKRVLTFQLSRADSSSREAKFVLVCGKPSISFDSQCAENTC</sequence>
<evidence type="ECO:0000256" key="8">
    <source>
        <dbReference type="ARBA" id="ARBA00023224"/>
    </source>
</evidence>
<dbReference type="SMART" id="SM01381">
    <property type="entry name" value="7TM_GPCR_Srsx"/>
    <property type="match status" value="1"/>
</dbReference>
<organism evidence="12 13">
    <name type="scientific">Batillaria attramentaria</name>
    <dbReference type="NCBI Taxonomy" id="370345"/>
    <lineage>
        <taxon>Eukaryota</taxon>
        <taxon>Metazoa</taxon>
        <taxon>Spiralia</taxon>
        <taxon>Lophotrochozoa</taxon>
        <taxon>Mollusca</taxon>
        <taxon>Gastropoda</taxon>
        <taxon>Caenogastropoda</taxon>
        <taxon>Sorbeoconcha</taxon>
        <taxon>Cerithioidea</taxon>
        <taxon>Batillariidae</taxon>
        <taxon>Batillaria</taxon>
    </lineage>
</organism>
<evidence type="ECO:0000313" key="13">
    <source>
        <dbReference type="Proteomes" id="UP001519460"/>
    </source>
</evidence>
<evidence type="ECO:0000256" key="1">
    <source>
        <dbReference type="ARBA" id="ARBA00004651"/>
    </source>
</evidence>
<dbReference type="SUPFAM" id="SSF81321">
    <property type="entry name" value="Family A G protein-coupled receptor-like"/>
    <property type="match status" value="1"/>
</dbReference>
<proteinExistence type="inferred from homology"/>
<evidence type="ECO:0000256" key="4">
    <source>
        <dbReference type="ARBA" id="ARBA00022989"/>
    </source>
</evidence>
<protein>
    <recommendedName>
        <fullName evidence="11">G-protein coupled receptors family 1 profile domain-containing protein</fullName>
    </recommendedName>
</protein>